<feature type="chain" id="PRO_5012413159" evidence="2">
    <location>
        <begin position="19"/>
        <end position="483"/>
    </location>
</feature>
<reference evidence="3 4" key="2">
    <citation type="journal article" date="2013" name="PLoS ONE">
        <title>Whole genome mapping and re-organization of the nuclear and mitochondrial genomes of Babesia microti isolates.</title>
        <authorList>
            <person name="Cornillot E."/>
            <person name="Dassouli A."/>
            <person name="Garg A."/>
            <person name="Pachikara N."/>
            <person name="Randazzo S."/>
            <person name="Depoix D."/>
            <person name="Carcy B."/>
            <person name="Delbecq S."/>
            <person name="Frutos R."/>
            <person name="Silva J.C."/>
            <person name="Sutton R."/>
            <person name="Krause P.J."/>
            <person name="Mamoun C.B."/>
        </authorList>
    </citation>
    <scope>NUCLEOTIDE SEQUENCE [LARGE SCALE GENOMIC DNA]</scope>
    <source>
        <strain evidence="3 4">RI</strain>
    </source>
</reference>
<sequence>MNIFTVYIILLTVINVIATKASYREFPESAKQQLERGRAAYVEIIANATSASTIPESTGLANIASKDVNLISVKHISEGDCWNFVLEEVESLDLEKCEGEGDSSRSLIALARTRCFFFKSQRPFPTIKDGCILNPRNIPAEMLKTQFPNFETNPCINDYKSHDCERLKFEIVKKCTSSKILSDSAFQIFHADVNHIDDICFYLQSTAWRQRTEYNINKLGESAGTIIESHSLIQSYLDNMKMNQEEQIVQAQWMSEWLSQVKGELSDMFNILISIKGYHSKILDAVSAFRTTVIYSIILAVILFLTLNVSTKSLRSLLITYVIGAWLVELSLKKLFSTQFSVWIEMSYLSNYITTAALHSRMSQLVRLTLGISCSRIWLKSLITYKSPEEIVRCEMKDLKKLLSNSQRWVVKSVKHEDVYTLEDVVATYNSDASSEGTFDSYGSSTDTYESQSLGSDSINLVNEHLSELRHSRRQGRCNYSYT</sequence>
<dbReference type="PANTHER" id="PTHR33538:SF2">
    <property type="entry name" value="PROTEIN GAMETE EXPRESSED 1"/>
    <property type="match status" value="1"/>
</dbReference>
<keyword evidence="1" id="KW-0472">Membrane</keyword>
<dbReference type="AlphaFoldDB" id="A0A1R4AB08"/>
<evidence type="ECO:0000256" key="1">
    <source>
        <dbReference type="SAM" id="Phobius"/>
    </source>
</evidence>
<evidence type="ECO:0000313" key="3">
    <source>
        <dbReference type="EMBL" id="SJK86175.1"/>
    </source>
</evidence>
<dbReference type="RefSeq" id="XP_021338367.1">
    <property type="nucleotide sequence ID" value="XM_021481764.1"/>
</dbReference>
<dbReference type="EMBL" id="FO082872">
    <property type="protein sequence ID" value="SJK86175.1"/>
    <property type="molecule type" value="Genomic_DNA"/>
</dbReference>
<accession>A0A1R4AB08</accession>
<dbReference type="Proteomes" id="UP000002899">
    <property type="component" value="Chromosome II"/>
</dbReference>
<evidence type="ECO:0000256" key="2">
    <source>
        <dbReference type="SAM" id="SignalP"/>
    </source>
</evidence>
<dbReference type="KEGG" id="bmic:BMR1_02g04181"/>
<name>A0A1R4AB08_BABMR</name>
<keyword evidence="2" id="KW-0732">Signal</keyword>
<keyword evidence="1" id="KW-0812">Transmembrane</keyword>
<dbReference type="VEuPathDB" id="PiroplasmaDB:BMR1_02g04181"/>
<keyword evidence="1" id="KW-1133">Transmembrane helix</keyword>
<keyword evidence="4" id="KW-1185">Reference proteome</keyword>
<dbReference type="InterPro" id="IPR040346">
    <property type="entry name" value="GEX1/Brambleberry"/>
</dbReference>
<feature type="signal peptide" evidence="2">
    <location>
        <begin position="1"/>
        <end position="18"/>
    </location>
</feature>
<reference evidence="3 4" key="3">
    <citation type="journal article" date="2016" name="Sci. Rep.">
        <title>Genome-wide diversity and gene expression profiling of Babesia microti isolates identify polymorphic genes that mediate host-pathogen interactions.</title>
        <authorList>
            <person name="Silva J.C."/>
            <person name="Cornillot E."/>
            <person name="McCracken C."/>
            <person name="Usmani-Brown S."/>
            <person name="Dwivedi A."/>
            <person name="Ifeonu O.O."/>
            <person name="Crabtree J."/>
            <person name="Gotia H.T."/>
            <person name="Virji A.Z."/>
            <person name="Reynes C."/>
            <person name="Colinge J."/>
            <person name="Kumar V."/>
            <person name="Lawres L."/>
            <person name="Pazzi J.E."/>
            <person name="Pablo J.V."/>
            <person name="Hung C."/>
            <person name="Brancato J."/>
            <person name="Kumari P."/>
            <person name="Orvis J."/>
            <person name="Tretina K."/>
            <person name="Chibucos M."/>
            <person name="Ott S."/>
            <person name="Sadzewicz L."/>
            <person name="Sengamalay N."/>
            <person name="Shetty A.C."/>
            <person name="Su Q."/>
            <person name="Tallon L."/>
            <person name="Fraser C.M."/>
            <person name="Frutos R."/>
            <person name="Molina D.M."/>
            <person name="Krause P.J."/>
            <person name="Ben Mamoun C."/>
        </authorList>
    </citation>
    <scope>NUCLEOTIDE SEQUENCE [LARGE SCALE GENOMIC DNA]</scope>
    <source>
        <strain evidence="3 4">RI</strain>
    </source>
</reference>
<organism evidence="3 4">
    <name type="scientific">Babesia microti (strain RI)</name>
    <dbReference type="NCBI Taxonomy" id="1133968"/>
    <lineage>
        <taxon>Eukaryota</taxon>
        <taxon>Sar</taxon>
        <taxon>Alveolata</taxon>
        <taxon>Apicomplexa</taxon>
        <taxon>Aconoidasida</taxon>
        <taxon>Piroplasmida</taxon>
        <taxon>Babesiidae</taxon>
        <taxon>Babesia</taxon>
    </lineage>
</organism>
<reference evidence="3 4" key="1">
    <citation type="journal article" date="2012" name="Nucleic Acids Res.">
        <title>Sequencing of the smallest Apicomplexan genome from the human pathogen Babesia microti.</title>
        <authorList>
            <person name="Cornillot E."/>
            <person name="Hadj-Kaddour K."/>
            <person name="Dassouli A."/>
            <person name="Noel B."/>
            <person name="Ranwez V."/>
            <person name="Vacherie B."/>
            <person name="Augagneur Y."/>
            <person name="Bres V."/>
            <person name="Duclos A."/>
            <person name="Randazzo S."/>
            <person name="Carcy B."/>
            <person name="Debierre-Grockiego F."/>
            <person name="Delbecq S."/>
            <person name="Moubri-Menage K."/>
            <person name="Shams-Eldin H."/>
            <person name="Usmani-Brown S."/>
            <person name="Bringaud F."/>
            <person name="Wincker P."/>
            <person name="Vivares C.P."/>
            <person name="Schwarz R.T."/>
            <person name="Schetters T.P."/>
            <person name="Krause P.J."/>
            <person name="Gorenflot A."/>
            <person name="Berry V."/>
            <person name="Barbe V."/>
            <person name="Ben Mamoun C."/>
        </authorList>
    </citation>
    <scope>NUCLEOTIDE SEQUENCE [LARGE SCALE GENOMIC DNA]</scope>
    <source>
        <strain evidence="3 4">RI</strain>
    </source>
</reference>
<evidence type="ECO:0000313" key="4">
    <source>
        <dbReference type="Proteomes" id="UP000002899"/>
    </source>
</evidence>
<dbReference type="OrthoDB" id="365893at2759"/>
<feature type="transmembrane region" description="Helical" evidence="1">
    <location>
        <begin position="288"/>
        <end position="307"/>
    </location>
</feature>
<proteinExistence type="predicted"/>
<dbReference type="PANTHER" id="PTHR33538">
    <property type="entry name" value="PROTEIN GAMETE EXPRESSED 1"/>
    <property type="match status" value="1"/>
</dbReference>
<gene>
    <name evidence="3" type="ORF">BMR1_02g04181</name>
</gene>
<dbReference type="GeneID" id="24424615"/>
<protein>
    <submittedName>
        <fullName evidence="3">Nuclear fusion protein, putative (GEX1)</fullName>
    </submittedName>
</protein>
<feature type="transmembrane region" description="Helical" evidence="1">
    <location>
        <begin position="313"/>
        <end position="332"/>
    </location>
</feature>